<evidence type="ECO:0000256" key="3">
    <source>
        <dbReference type="ARBA" id="ARBA00022827"/>
    </source>
</evidence>
<dbReference type="SUPFAM" id="SSF51905">
    <property type="entry name" value="FAD/NAD(P)-binding domain"/>
    <property type="match status" value="1"/>
</dbReference>
<keyword evidence="5" id="KW-0479">Metal-binding</keyword>
<keyword evidence="5" id="KW-0411">Iron-sulfur</keyword>
<dbReference type="Pfam" id="PF00890">
    <property type="entry name" value="FAD_binding_2"/>
    <property type="match status" value="1"/>
</dbReference>
<dbReference type="EMBL" id="JALJRB010000003">
    <property type="protein sequence ID" value="MCJ8499880.1"/>
    <property type="molecule type" value="Genomic_DNA"/>
</dbReference>
<gene>
    <name evidence="8" type="ORF">MRX98_04790</name>
</gene>
<evidence type="ECO:0000313" key="9">
    <source>
        <dbReference type="Proteomes" id="UP001165427"/>
    </source>
</evidence>
<dbReference type="InterPro" id="IPR036188">
    <property type="entry name" value="FAD/NAD-bd_sf"/>
</dbReference>
<comment type="cofactor">
    <cofactor evidence="1">
        <name>FAD</name>
        <dbReference type="ChEBI" id="CHEBI:57692"/>
    </cofactor>
</comment>
<dbReference type="InterPro" id="IPR003953">
    <property type="entry name" value="FAD-dep_OxRdtase_2_FAD-bd"/>
</dbReference>
<dbReference type="Gene3D" id="3.50.50.60">
    <property type="entry name" value="FAD/NAD(P)-binding domain"/>
    <property type="match status" value="1"/>
</dbReference>
<protein>
    <submittedName>
        <fullName evidence="8">Flavocytochrome c</fullName>
    </submittedName>
</protein>
<dbReference type="Gene3D" id="3.90.700.10">
    <property type="entry name" value="Succinate dehydrogenase/fumarate reductase flavoprotein, catalytic domain"/>
    <property type="match status" value="1"/>
</dbReference>
<keyword evidence="9" id="KW-1185">Reference proteome</keyword>
<organism evidence="8 9">
    <name type="scientific">Desulfatitalea alkaliphila</name>
    <dbReference type="NCBI Taxonomy" id="2929485"/>
    <lineage>
        <taxon>Bacteria</taxon>
        <taxon>Pseudomonadati</taxon>
        <taxon>Thermodesulfobacteriota</taxon>
        <taxon>Desulfobacteria</taxon>
        <taxon>Desulfobacterales</taxon>
        <taxon>Desulfosarcinaceae</taxon>
        <taxon>Desulfatitalea</taxon>
    </lineage>
</organism>
<dbReference type="GO" id="GO:0051536">
    <property type="term" value="F:iron-sulfur cluster binding"/>
    <property type="evidence" value="ECO:0007669"/>
    <property type="project" value="UniProtKB-KW"/>
</dbReference>
<dbReference type="PANTHER" id="PTHR43400">
    <property type="entry name" value="FUMARATE REDUCTASE"/>
    <property type="match status" value="1"/>
</dbReference>
<dbReference type="InterPro" id="IPR027477">
    <property type="entry name" value="Succ_DH/fumarate_Rdtase_cat_sf"/>
</dbReference>
<keyword evidence="4 6" id="KW-0560">Oxidoreductase</keyword>
<name>A0AA41R2T0_9BACT</name>
<dbReference type="AlphaFoldDB" id="A0AA41R2T0"/>
<dbReference type="PANTHER" id="PTHR43400:SF7">
    <property type="entry name" value="FAD-DEPENDENT OXIDOREDUCTASE 2 FAD BINDING DOMAIN-CONTAINING PROTEIN"/>
    <property type="match status" value="1"/>
</dbReference>
<evidence type="ECO:0000256" key="2">
    <source>
        <dbReference type="ARBA" id="ARBA00022630"/>
    </source>
</evidence>
<feature type="domain" description="FAD-dependent oxidoreductase 2 FAD-binding" evidence="7">
    <location>
        <begin position="62"/>
        <end position="503"/>
    </location>
</feature>
<evidence type="ECO:0000256" key="6">
    <source>
        <dbReference type="RuleBase" id="RU366062"/>
    </source>
</evidence>
<dbReference type="RefSeq" id="WP_246903475.1">
    <property type="nucleotide sequence ID" value="NZ_JALJRB010000003.1"/>
</dbReference>
<dbReference type="GO" id="GO:0010181">
    <property type="term" value="F:FMN binding"/>
    <property type="evidence" value="ECO:0007669"/>
    <property type="project" value="InterPro"/>
</dbReference>
<sequence length="525" mass="56114">MAEQKEPQEKSIGTITRRSMLKGTVALGAAAMTGSWALNMAAPGRAEAAPKKLPDSWDETWDVVIVGSGFAGMAAAAEAAGAGAKTVILEKMPTYGGNSIINGGVYAAWDSQFHYRQNLNLGDDSPELHAEDTIKGGDYYNLPDLVQVVAKGAAPALDWMISEGGARVRPTVTRAGGHSAYRTHTGVAGVGREFTDALRRIAEKRGAAIALNSEVTWIWRRDAYPQSPVLGLEVKRGRRTLNIRADRAVILASGGFSWDIKMRLAHNPRMVESFNCTNQPGATGEMIRFAQAVGADTLHMNFIQLYPFAEPKTGILDTPAVYPFNGPGYGIIYVSKAGKRFVNELERRDVCAFAQIHLGPDAKPTWSIFNEAMVLKMGGSNEEVAAGIEKGRFIKADTIAELAGKLNIPAAALQETVAKHNQYIDGGKDADFNKPMTKAMIPLAEGPFYGLAQWPAVHHTMGGIRIDDRARVIDIFGNPIPSLFAAGEVTGGVHGSNRLGSNAIPDAVSFGRVAGTNGAKAKTEA</sequence>
<comment type="caution">
    <text evidence="8">The sequence shown here is derived from an EMBL/GenBank/DDBJ whole genome shotgun (WGS) entry which is preliminary data.</text>
</comment>
<dbReference type="InterPro" id="IPR006311">
    <property type="entry name" value="TAT_signal"/>
</dbReference>
<dbReference type="PROSITE" id="PS51318">
    <property type="entry name" value="TAT"/>
    <property type="match status" value="1"/>
</dbReference>
<comment type="similarity">
    <text evidence="6">Belongs to the FAD-dependent oxidoreductase 2 family. FRD/SDH subfamily.</text>
</comment>
<evidence type="ECO:0000313" key="8">
    <source>
        <dbReference type="EMBL" id="MCJ8499880.1"/>
    </source>
</evidence>
<evidence type="ECO:0000259" key="7">
    <source>
        <dbReference type="Pfam" id="PF00890"/>
    </source>
</evidence>
<dbReference type="InterPro" id="IPR010960">
    <property type="entry name" value="Flavocytochrome_c"/>
</dbReference>
<reference evidence="8" key="1">
    <citation type="submission" date="2022-04" db="EMBL/GenBank/DDBJ databases">
        <title>Desulfatitalea alkaliphila sp. nov., a novel anaerobic sulfate-reducing bacterium isolated from terrestrial mud volcano, Taman Peninsula, Russia.</title>
        <authorList>
            <person name="Khomyakova M.A."/>
            <person name="Merkel A.Y."/>
            <person name="Slobodkin A.I."/>
        </authorList>
    </citation>
    <scope>NUCLEOTIDE SEQUENCE</scope>
    <source>
        <strain evidence="8">M08but</strain>
    </source>
</reference>
<accession>A0AA41R2T0</accession>
<dbReference type="Proteomes" id="UP001165427">
    <property type="component" value="Unassembled WGS sequence"/>
</dbReference>
<dbReference type="NCBIfam" id="TIGR01813">
    <property type="entry name" value="flavo_cyto_c"/>
    <property type="match status" value="1"/>
</dbReference>
<dbReference type="InterPro" id="IPR050315">
    <property type="entry name" value="FAD-oxidoreductase_2"/>
</dbReference>
<dbReference type="GO" id="GO:0016491">
    <property type="term" value="F:oxidoreductase activity"/>
    <property type="evidence" value="ECO:0007669"/>
    <property type="project" value="UniProtKB-KW"/>
</dbReference>
<evidence type="ECO:0000256" key="5">
    <source>
        <dbReference type="ARBA" id="ARBA00023014"/>
    </source>
</evidence>
<keyword evidence="5" id="KW-0408">Iron</keyword>
<evidence type="ECO:0000256" key="4">
    <source>
        <dbReference type="ARBA" id="ARBA00023002"/>
    </source>
</evidence>
<dbReference type="PRINTS" id="PR00368">
    <property type="entry name" value="FADPNR"/>
</dbReference>
<keyword evidence="2 6" id="KW-0285">Flavoprotein</keyword>
<proteinExistence type="inferred from homology"/>
<keyword evidence="3 6" id="KW-0274">FAD</keyword>
<dbReference type="SUPFAM" id="SSF56425">
    <property type="entry name" value="Succinate dehydrogenase/fumarate reductase flavoprotein, catalytic domain"/>
    <property type="match status" value="1"/>
</dbReference>
<evidence type="ECO:0000256" key="1">
    <source>
        <dbReference type="ARBA" id="ARBA00001974"/>
    </source>
</evidence>